<evidence type="ECO:0000313" key="2">
    <source>
        <dbReference type="EMBL" id="KAL1373786.1"/>
    </source>
</evidence>
<keyword evidence="3" id="KW-1185">Reference proteome</keyword>
<reference evidence="2 3" key="1">
    <citation type="submission" date="2024-05" db="EMBL/GenBank/DDBJ databases">
        <title>Culex pipiens pipiens assembly and annotation.</title>
        <authorList>
            <person name="Alout H."/>
            <person name="Durand T."/>
        </authorList>
    </citation>
    <scope>NUCLEOTIDE SEQUENCE [LARGE SCALE GENOMIC DNA]</scope>
    <source>
        <strain evidence="2">HA-2024</strain>
        <tissue evidence="2">Whole body</tissue>
    </source>
</reference>
<gene>
    <name evidence="2" type="ORF">pipiens_018452</name>
</gene>
<proteinExistence type="predicted"/>
<organism evidence="2 3">
    <name type="scientific">Culex pipiens pipiens</name>
    <name type="common">Northern house mosquito</name>
    <dbReference type="NCBI Taxonomy" id="38569"/>
    <lineage>
        <taxon>Eukaryota</taxon>
        <taxon>Metazoa</taxon>
        <taxon>Ecdysozoa</taxon>
        <taxon>Arthropoda</taxon>
        <taxon>Hexapoda</taxon>
        <taxon>Insecta</taxon>
        <taxon>Pterygota</taxon>
        <taxon>Neoptera</taxon>
        <taxon>Endopterygota</taxon>
        <taxon>Diptera</taxon>
        <taxon>Nematocera</taxon>
        <taxon>Culicoidea</taxon>
        <taxon>Culicidae</taxon>
        <taxon>Culicinae</taxon>
        <taxon>Culicini</taxon>
        <taxon>Culex</taxon>
        <taxon>Culex</taxon>
    </lineage>
</organism>
<dbReference type="Proteomes" id="UP001562425">
    <property type="component" value="Unassembled WGS sequence"/>
</dbReference>
<feature type="region of interest" description="Disordered" evidence="1">
    <location>
        <begin position="1"/>
        <end position="24"/>
    </location>
</feature>
<evidence type="ECO:0000256" key="1">
    <source>
        <dbReference type="SAM" id="MobiDB-lite"/>
    </source>
</evidence>
<comment type="caution">
    <text evidence="2">The sequence shown here is derived from an EMBL/GenBank/DDBJ whole genome shotgun (WGS) entry which is preliminary data.</text>
</comment>
<protein>
    <submittedName>
        <fullName evidence="2">Uncharacterized protein</fullName>
    </submittedName>
</protein>
<name>A0ABD1CBR1_CULPP</name>
<evidence type="ECO:0000313" key="3">
    <source>
        <dbReference type="Proteomes" id="UP001562425"/>
    </source>
</evidence>
<dbReference type="AlphaFoldDB" id="A0ABD1CBR1"/>
<dbReference type="EMBL" id="JBEHCU010013983">
    <property type="protein sequence ID" value="KAL1373786.1"/>
    <property type="molecule type" value="Genomic_DNA"/>
</dbReference>
<sequence length="79" mass="8813">MPASPVHYPRGMWTTGEQEHSQKMMPHQPIFAGPDRFGPVLKEVNLRTTNNVGVPSSCACWRSSIQPQVVVIVIELLVM</sequence>
<accession>A0ABD1CBR1</accession>